<evidence type="ECO:0000259" key="14">
    <source>
        <dbReference type="PROSITE" id="PS50871"/>
    </source>
</evidence>
<evidence type="ECO:0000256" key="10">
    <source>
        <dbReference type="ARBA" id="ARBA00064796"/>
    </source>
</evidence>
<keyword evidence="4" id="KW-0732">Signal</keyword>
<feature type="compositionally biased region" description="Low complexity" evidence="13">
    <location>
        <begin position="7"/>
        <end position="19"/>
    </location>
</feature>
<dbReference type="PROSITE" id="PS50871">
    <property type="entry name" value="C1Q"/>
    <property type="match status" value="1"/>
</dbReference>
<dbReference type="SMART" id="SM00110">
    <property type="entry name" value="C1Q"/>
    <property type="match status" value="1"/>
</dbReference>
<dbReference type="PANTHER" id="PTHR15427">
    <property type="entry name" value="EMILIN ELASTIN MICROFIBRIL INTERFACE-LOCATED PROTEIN ELASTIN MICROFIBRIL INTERFACER"/>
    <property type="match status" value="1"/>
</dbReference>
<evidence type="ECO:0000256" key="5">
    <source>
        <dbReference type="ARBA" id="ARBA00022889"/>
    </source>
</evidence>
<keyword evidence="5" id="KW-0130">Cell adhesion</keyword>
<feature type="compositionally biased region" description="Low complexity" evidence="13">
    <location>
        <begin position="90"/>
        <end position="100"/>
    </location>
</feature>
<feature type="compositionally biased region" description="Pro residues" evidence="13">
    <location>
        <begin position="57"/>
        <end position="67"/>
    </location>
</feature>
<comment type="subunit">
    <text evidence="10">Homotrimer associated through a moderately stable interaction of the C-terminal globular C1q domains, allowing the nucleation of the triple helix and then a further quaternary assembly to higher-order polymers via intermolecular disulfide bonds. Interacts with EMILIN1.</text>
</comment>
<evidence type="ECO:0000313" key="16">
    <source>
        <dbReference type="Proteomes" id="UP001488838"/>
    </source>
</evidence>
<feature type="domain" description="C1q" evidence="14">
    <location>
        <begin position="138"/>
        <end position="289"/>
    </location>
</feature>
<evidence type="ECO:0000256" key="4">
    <source>
        <dbReference type="ARBA" id="ARBA00022729"/>
    </source>
</evidence>
<evidence type="ECO:0000256" key="1">
    <source>
        <dbReference type="ARBA" id="ARBA00004498"/>
    </source>
</evidence>
<dbReference type="GO" id="GO:0007155">
    <property type="term" value="P:cell adhesion"/>
    <property type="evidence" value="ECO:0007669"/>
    <property type="project" value="UniProtKB-KW"/>
</dbReference>
<gene>
    <name evidence="15" type="ORF">U0070_011044</name>
</gene>
<keyword evidence="8" id="KW-1015">Disulfide bond</keyword>
<dbReference type="AlphaFoldDB" id="A0AAW0IHY3"/>
<comment type="caution">
    <text evidence="15">The sequence shown here is derived from an EMBL/GenBank/DDBJ whole genome shotgun (WGS) entry which is preliminary data.</text>
</comment>
<dbReference type="Gene3D" id="2.60.120.40">
    <property type="match status" value="1"/>
</dbReference>
<dbReference type="Proteomes" id="UP001488838">
    <property type="component" value="Unassembled WGS sequence"/>
</dbReference>
<evidence type="ECO:0000256" key="7">
    <source>
        <dbReference type="ARBA" id="ARBA00023119"/>
    </source>
</evidence>
<keyword evidence="7" id="KW-0176">Collagen</keyword>
<protein>
    <recommendedName>
        <fullName evidence="11">EMILIN-2</fullName>
    </recommendedName>
    <alternativeName>
        <fullName evidence="12">Elastin microfibril interface-located protein 2</fullName>
    </alternativeName>
</protein>
<evidence type="ECO:0000256" key="6">
    <source>
        <dbReference type="ARBA" id="ARBA00023054"/>
    </source>
</evidence>
<keyword evidence="16" id="KW-1185">Reference proteome</keyword>
<keyword evidence="2" id="KW-0964">Secreted</keyword>
<accession>A0AAW0IHY3</accession>
<name>A0AAW0IHY3_MYOGA</name>
<feature type="compositionally biased region" description="Pro residues" evidence="13">
    <location>
        <begin position="29"/>
        <end position="39"/>
    </location>
</feature>
<sequence>MAEEPSESPQPSSEKTPQEPTGPSEDTPTEPPHLTPLPEDPARPPRTGQRPILPQKPLQPPPLPAWPGRPGLPFLPGSSGVSMETGEAGPPGRMGMSGRGLPQGVDGQMGQGPIPSSEGYAGAPGYPKSPPVATPGVPLPALVSFSAGLTQKPFPSDGGVVLFNKVLVNDGGVYNPATGIFTAPYDGRYLITATLTPERDAYVEAVLSVSNASVAQLHTAGYRREFLEYHRPPGAVHTCGGPGAFHLIVHLKAGDGVNVVVTGGRLAHTDFDEVYSTFSGVFLYPFLSHL</sequence>
<dbReference type="InterPro" id="IPR050392">
    <property type="entry name" value="Collagen/C1q_domain"/>
</dbReference>
<dbReference type="SUPFAM" id="SSF49842">
    <property type="entry name" value="TNF-like"/>
    <property type="match status" value="1"/>
</dbReference>
<evidence type="ECO:0000256" key="13">
    <source>
        <dbReference type="SAM" id="MobiDB-lite"/>
    </source>
</evidence>
<evidence type="ECO:0000256" key="12">
    <source>
        <dbReference type="ARBA" id="ARBA00075986"/>
    </source>
</evidence>
<feature type="region of interest" description="Disordered" evidence="13">
    <location>
        <begin position="1"/>
        <end position="132"/>
    </location>
</feature>
<organism evidence="15 16">
    <name type="scientific">Myodes glareolus</name>
    <name type="common">Bank vole</name>
    <name type="synonym">Clethrionomys glareolus</name>
    <dbReference type="NCBI Taxonomy" id="447135"/>
    <lineage>
        <taxon>Eukaryota</taxon>
        <taxon>Metazoa</taxon>
        <taxon>Chordata</taxon>
        <taxon>Craniata</taxon>
        <taxon>Vertebrata</taxon>
        <taxon>Euteleostomi</taxon>
        <taxon>Mammalia</taxon>
        <taxon>Eutheria</taxon>
        <taxon>Euarchontoglires</taxon>
        <taxon>Glires</taxon>
        <taxon>Rodentia</taxon>
        <taxon>Myomorpha</taxon>
        <taxon>Muroidea</taxon>
        <taxon>Cricetidae</taxon>
        <taxon>Arvicolinae</taxon>
        <taxon>Myodes</taxon>
    </lineage>
</organism>
<evidence type="ECO:0000256" key="8">
    <source>
        <dbReference type="ARBA" id="ARBA00023157"/>
    </source>
</evidence>
<evidence type="ECO:0000313" key="15">
    <source>
        <dbReference type="EMBL" id="KAK7813937.1"/>
    </source>
</evidence>
<dbReference type="Pfam" id="PF00386">
    <property type="entry name" value="C1q"/>
    <property type="match status" value="1"/>
</dbReference>
<dbReference type="InterPro" id="IPR008983">
    <property type="entry name" value="Tumour_necrosis_fac-like_dom"/>
</dbReference>
<reference evidence="15 16" key="1">
    <citation type="journal article" date="2023" name="bioRxiv">
        <title>Conserved and derived expression patterns and positive selection on dental genes reveal complex evolutionary context of ever-growing rodent molars.</title>
        <authorList>
            <person name="Calamari Z.T."/>
            <person name="Song A."/>
            <person name="Cohen E."/>
            <person name="Akter M."/>
            <person name="Roy R.D."/>
            <person name="Hallikas O."/>
            <person name="Christensen M.M."/>
            <person name="Li P."/>
            <person name="Marangoni P."/>
            <person name="Jernvall J."/>
            <person name="Klein O.D."/>
        </authorList>
    </citation>
    <scope>NUCLEOTIDE SEQUENCE [LARGE SCALE GENOMIC DNA]</scope>
    <source>
        <strain evidence="15">V071</strain>
    </source>
</reference>
<evidence type="ECO:0000256" key="2">
    <source>
        <dbReference type="ARBA" id="ARBA00022525"/>
    </source>
</evidence>
<evidence type="ECO:0000256" key="3">
    <source>
        <dbReference type="ARBA" id="ARBA00022530"/>
    </source>
</evidence>
<evidence type="ECO:0000256" key="9">
    <source>
        <dbReference type="ARBA" id="ARBA00023180"/>
    </source>
</evidence>
<proteinExistence type="predicted"/>
<keyword evidence="9" id="KW-0325">Glycoprotein</keyword>
<dbReference type="PANTHER" id="PTHR15427:SF5">
    <property type="entry name" value="EMILIN-2"/>
    <property type="match status" value="1"/>
</dbReference>
<dbReference type="EMBL" id="JBBHLL010000129">
    <property type="protein sequence ID" value="KAK7813937.1"/>
    <property type="molecule type" value="Genomic_DNA"/>
</dbReference>
<dbReference type="GO" id="GO:0005581">
    <property type="term" value="C:collagen trimer"/>
    <property type="evidence" value="ECO:0007669"/>
    <property type="project" value="UniProtKB-KW"/>
</dbReference>
<dbReference type="InterPro" id="IPR001073">
    <property type="entry name" value="C1q_dom"/>
</dbReference>
<dbReference type="GO" id="GO:0051240">
    <property type="term" value="P:positive regulation of multicellular organismal process"/>
    <property type="evidence" value="ECO:0007669"/>
    <property type="project" value="UniProtKB-ARBA"/>
</dbReference>
<evidence type="ECO:0000256" key="11">
    <source>
        <dbReference type="ARBA" id="ARBA00072328"/>
    </source>
</evidence>
<keyword evidence="3" id="KW-0272">Extracellular matrix</keyword>
<dbReference type="FunFam" id="2.60.120.40:FF:000011">
    <property type="entry name" value="Elastin microfibril interfacer 2"/>
    <property type="match status" value="1"/>
</dbReference>
<comment type="subcellular location">
    <subcellularLocation>
        <location evidence="1">Secreted</location>
        <location evidence="1">Extracellular space</location>
        <location evidence="1">Extracellular matrix</location>
    </subcellularLocation>
</comment>
<keyword evidence="6" id="KW-0175">Coiled coil</keyword>